<dbReference type="Pfam" id="PF01412">
    <property type="entry name" value="ArfGap"/>
    <property type="match status" value="1"/>
</dbReference>
<evidence type="ECO:0000256" key="3">
    <source>
        <dbReference type="ARBA" id="ARBA00022771"/>
    </source>
</evidence>
<keyword evidence="9" id="KW-1185">Reference proteome</keyword>
<dbReference type="GO" id="GO:0030100">
    <property type="term" value="P:regulation of endocytosis"/>
    <property type="evidence" value="ECO:0007669"/>
    <property type="project" value="TreeGrafter"/>
</dbReference>
<gene>
    <name evidence="8" type="ORF">TOT_010000766</name>
</gene>
<feature type="region of interest" description="Disordered" evidence="6">
    <location>
        <begin position="280"/>
        <end position="332"/>
    </location>
</feature>
<dbReference type="GeneID" id="20713645"/>
<dbReference type="CDD" id="cd08830">
    <property type="entry name" value="ArfGap_ArfGap1"/>
    <property type="match status" value="1"/>
</dbReference>
<dbReference type="GO" id="GO:0000139">
    <property type="term" value="C:Golgi membrane"/>
    <property type="evidence" value="ECO:0007669"/>
    <property type="project" value="TreeGrafter"/>
</dbReference>
<accession>J4CCF6</accession>
<evidence type="ECO:0000313" key="9">
    <source>
        <dbReference type="Proteomes" id="UP000003786"/>
    </source>
</evidence>
<name>J4CCF6_THEOR</name>
<dbReference type="AlphaFoldDB" id="J4CCF6"/>
<dbReference type="GO" id="GO:0032012">
    <property type="term" value="P:regulation of ARF protein signal transduction"/>
    <property type="evidence" value="ECO:0007669"/>
    <property type="project" value="TreeGrafter"/>
</dbReference>
<keyword evidence="4" id="KW-0862">Zinc</keyword>
<dbReference type="SUPFAM" id="SSF57863">
    <property type="entry name" value="ArfGap/RecO-like zinc finger"/>
    <property type="match status" value="1"/>
</dbReference>
<evidence type="ECO:0000259" key="7">
    <source>
        <dbReference type="PROSITE" id="PS50115"/>
    </source>
</evidence>
<reference evidence="8 9" key="1">
    <citation type="journal article" date="2012" name="MBio">
        <title>Comparative genome analysis of three eukaryotic parasites with differing abilities to transform leukocytes reveals key mediators of Theileria-induced leukocyte transformation.</title>
        <authorList>
            <person name="Hayashida K."/>
            <person name="Hara Y."/>
            <person name="Abe T."/>
            <person name="Yamasaki C."/>
            <person name="Toyoda A."/>
            <person name="Kosuge T."/>
            <person name="Suzuki Y."/>
            <person name="Sato Y."/>
            <person name="Kawashima S."/>
            <person name="Katayama T."/>
            <person name="Wakaguri H."/>
            <person name="Inoue N."/>
            <person name="Homma K."/>
            <person name="Tada-Umezaki M."/>
            <person name="Yagi Y."/>
            <person name="Fujii Y."/>
            <person name="Habara T."/>
            <person name="Kanehisa M."/>
            <person name="Watanabe H."/>
            <person name="Ito K."/>
            <person name="Gojobori T."/>
            <person name="Sugawara H."/>
            <person name="Imanishi T."/>
            <person name="Weir W."/>
            <person name="Gardner M."/>
            <person name="Pain A."/>
            <person name="Shiels B."/>
            <person name="Hattori M."/>
            <person name="Nene V."/>
            <person name="Sugimoto C."/>
        </authorList>
    </citation>
    <scope>NUCLEOTIDE SEQUENCE [LARGE SCALE GENOMIC DNA]</scope>
    <source>
        <strain evidence="8 9">Shintoku</strain>
    </source>
</reference>
<dbReference type="PRINTS" id="PR00405">
    <property type="entry name" value="REVINTRACTNG"/>
</dbReference>
<dbReference type="OMA" id="PWWEKGQ"/>
<dbReference type="PROSITE" id="PS50115">
    <property type="entry name" value="ARFGAP"/>
    <property type="match status" value="1"/>
</dbReference>
<dbReference type="eggNOG" id="KOG0704">
    <property type="taxonomic scope" value="Eukaryota"/>
</dbReference>
<dbReference type="EMBL" id="AP011946">
    <property type="protein sequence ID" value="BAM39307.1"/>
    <property type="molecule type" value="Genomic_DNA"/>
</dbReference>
<evidence type="ECO:0000313" key="8">
    <source>
        <dbReference type="EMBL" id="BAM39307.1"/>
    </source>
</evidence>
<feature type="domain" description="Arf-GAP" evidence="7">
    <location>
        <begin position="7"/>
        <end position="88"/>
    </location>
</feature>
<evidence type="ECO:0000256" key="6">
    <source>
        <dbReference type="SAM" id="MobiDB-lite"/>
    </source>
</evidence>
<dbReference type="PANTHER" id="PTHR46395:SF1">
    <property type="entry name" value="ADP-RIBOSYLATION FACTOR GTPASE-ACTIVATING PROTEIN 1"/>
    <property type="match status" value="1"/>
</dbReference>
<evidence type="ECO:0000256" key="5">
    <source>
        <dbReference type="PROSITE-ProRule" id="PRU00288"/>
    </source>
</evidence>
<proteinExistence type="predicted"/>
<organism evidence="8 9">
    <name type="scientific">Theileria orientalis strain Shintoku</name>
    <dbReference type="NCBI Taxonomy" id="869250"/>
    <lineage>
        <taxon>Eukaryota</taxon>
        <taxon>Sar</taxon>
        <taxon>Alveolata</taxon>
        <taxon>Apicomplexa</taxon>
        <taxon>Aconoidasida</taxon>
        <taxon>Piroplasmida</taxon>
        <taxon>Theileriidae</taxon>
        <taxon>Theileria</taxon>
    </lineage>
</organism>
<dbReference type="GO" id="GO:0005096">
    <property type="term" value="F:GTPase activator activity"/>
    <property type="evidence" value="ECO:0007669"/>
    <property type="project" value="UniProtKB-KW"/>
</dbReference>
<dbReference type="SMART" id="SM00105">
    <property type="entry name" value="ArfGap"/>
    <property type="match status" value="1"/>
</dbReference>
<protein>
    <submittedName>
        <fullName evidence="8">ADP-ribosylation factor GTPase activating protein</fullName>
    </submittedName>
</protein>
<dbReference type="PANTHER" id="PTHR46395">
    <property type="entry name" value="ADP-RIBOSYLATION FACTOR GTPASE-ACTIVATING PROTEIN 1"/>
    <property type="match status" value="1"/>
</dbReference>
<dbReference type="Gene3D" id="1.10.220.150">
    <property type="entry name" value="Arf GTPase activating protein"/>
    <property type="match status" value="1"/>
</dbReference>
<dbReference type="InterPro" id="IPR001164">
    <property type="entry name" value="ArfGAP_dom"/>
</dbReference>
<dbReference type="InterPro" id="IPR037278">
    <property type="entry name" value="ARFGAP/RecO"/>
</dbReference>
<dbReference type="OrthoDB" id="983479at2759"/>
<sequence>MAEGKEIIHLHELLAIETNNTCFDCGSVGPTWASLSHGSFICLTCSGIHRGFGLQVSFVKSITMDSWTTRQLLYMKHGGNANLKSFFDEYKIMDLPITSRYKTEGAAYYRRRLRAIVDGTPIPPALDPAIALQPESQISDYYNSATPEPVMAPEEMKRPPSKKGLPYSSSNFVQSDVFNSLGSTLGSFVQSAYANAEKAVSDIQSSHVFDNAKGVLETSKVWFKDKSKKLATQVQDPDWWEEKEMKAKVGAQKVATQLTHAASNASEWFQRIVTGIPVSSQSPHASFDDGQPSGLSTQPVGVSGGASLWSSQTKDLDDDPMMGPFKKSSFKKGAEPESWLSGLFEVTKITMLTRYEVVDLNEA</sequence>
<dbReference type="RefSeq" id="XP_009689608.1">
    <property type="nucleotide sequence ID" value="XM_009691313.1"/>
</dbReference>
<keyword evidence="2" id="KW-0479">Metal-binding</keyword>
<dbReference type="InterPro" id="IPR038508">
    <property type="entry name" value="ArfGAP_dom_sf"/>
</dbReference>
<dbReference type="Proteomes" id="UP000003786">
    <property type="component" value="Chromosome 1"/>
</dbReference>
<evidence type="ECO:0000256" key="1">
    <source>
        <dbReference type="ARBA" id="ARBA00022468"/>
    </source>
</evidence>
<keyword evidence="3 5" id="KW-0863">Zinc-finger</keyword>
<keyword evidence="1" id="KW-0343">GTPase activation</keyword>
<evidence type="ECO:0000256" key="4">
    <source>
        <dbReference type="ARBA" id="ARBA00022833"/>
    </source>
</evidence>
<dbReference type="GO" id="GO:0008270">
    <property type="term" value="F:zinc ion binding"/>
    <property type="evidence" value="ECO:0007669"/>
    <property type="project" value="UniProtKB-KW"/>
</dbReference>
<dbReference type="KEGG" id="tot:TOT_010000766"/>
<dbReference type="VEuPathDB" id="PiroplasmaDB:TOT_010000766"/>
<evidence type="ECO:0000256" key="2">
    <source>
        <dbReference type="ARBA" id="ARBA00022723"/>
    </source>
</evidence>
<dbReference type="STRING" id="869250.J4CCF6"/>